<dbReference type="FunFam" id="3.30.70.330:FF:000030">
    <property type="entry name" value="Heterogeneous nuclear ribonucleoprotein d0 isoform"/>
    <property type="match status" value="1"/>
</dbReference>
<protein>
    <recommendedName>
        <fullName evidence="12">Heterogeneous nuclear ribonucleoprotein D-like</fullName>
    </recommendedName>
</protein>
<dbReference type="PANTHER" id="PTHR48033">
    <property type="entry name" value="RNA-BINDING (RRM/RBD/RNP MOTIFS) FAMILY PROTEIN"/>
    <property type="match status" value="1"/>
</dbReference>
<evidence type="ECO:0000313" key="17">
    <source>
        <dbReference type="Proteomes" id="UP000694547"/>
    </source>
</evidence>
<dbReference type="CDD" id="cd12585">
    <property type="entry name" value="RRM2_hnRPDL"/>
    <property type="match status" value="1"/>
</dbReference>
<reference evidence="16 17" key="1">
    <citation type="submission" date="2018-10" db="EMBL/GenBank/DDBJ databases">
        <title>Improved assembly of the deer mouse Peromyscus maniculatus genome.</title>
        <authorList>
            <person name="Lassance J.-M."/>
            <person name="Hoekstra H.E."/>
        </authorList>
    </citation>
    <scope>NUCLEOTIDE SEQUENCE [LARGE SCALE GENOMIC DNA]</scope>
</reference>
<name>A0A8C8W2T5_PERMB</name>
<reference evidence="16" key="3">
    <citation type="submission" date="2025-09" db="UniProtKB">
        <authorList>
            <consortium name="Ensembl"/>
        </authorList>
    </citation>
    <scope>IDENTIFICATION</scope>
</reference>
<feature type="domain" description="RRM" evidence="15">
    <location>
        <begin position="201"/>
        <end position="280"/>
    </location>
</feature>
<dbReference type="GO" id="GO:0005737">
    <property type="term" value="C:cytoplasm"/>
    <property type="evidence" value="ECO:0007669"/>
    <property type="project" value="UniProtKB-SubCell"/>
</dbReference>
<keyword evidence="5" id="KW-0677">Repeat</keyword>
<organism evidence="16 17">
    <name type="scientific">Peromyscus maniculatus bairdii</name>
    <name type="common">Prairie deer mouse</name>
    <dbReference type="NCBI Taxonomy" id="230844"/>
    <lineage>
        <taxon>Eukaryota</taxon>
        <taxon>Metazoa</taxon>
        <taxon>Chordata</taxon>
        <taxon>Craniata</taxon>
        <taxon>Vertebrata</taxon>
        <taxon>Euteleostomi</taxon>
        <taxon>Mammalia</taxon>
        <taxon>Eutheria</taxon>
        <taxon>Euarchontoglires</taxon>
        <taxon>Glires</taxon>
        <taxon>Rodentia</taxon>
        <taxon>Myomorpha</taxon>
        <taxon>Muroidea</taxon>
        <taxon>Cricetidae</taxon>
        <taxon>Neotominae</taxon>
        <taxon>Peromyscus</taxon>
    </lineage>
</organism>
<evidence type="ECO:0000256" key="9">
    <source>
        <dbReference type="ARBA" id="ARBA00023163"/>
    </source>
</evidence>
<dbReference type="SMART" id="SM00360">
    <property type="entry name" value="RRM"/>
    <property type="match status" value="2"/>
</dbReference>
<evidence type="ECO:0000256" key="2">
    <source>
        <dbReference type="ARBA" id="ARBA00004496"/>
    </source>
</evidence>
<evidence type="ECO:0000256" key="13">
    <source>
        <dbReference type="PROSITE-ProRule" id="PRU00176"/>
    </source>
</evidence>
<dbReference type="FunFam" id="3.30.70.330:FF:000220">
    <property type="entry name" value="Heterogeneous nuclear ribonucleoprotein D-like protein"/>
    <property type="match status" value="1"/>
</dbReference>
<evidence type="ECO:0000256" key="7">
    <source>
        <dbReference type="ARBA" id="ARBA00023015"/>
    </source>
</evidence>
<dbReference type="GO" id="GO:0003677">
    <property type="term" value="F:DNA binding"/>
    <property type="evidence" value="ECO:0007669"/>
    <property type="project" value="UniProtKB-KW"/>
</dbReference>
<dbReference type="SUPFAM" id="SSF54928">
    <property type="entry name" value="RNA-binding domain, RBD"/>
    <property type="match status" value="2"/>
</dbReference>
<evidence type="ECO:0000259" key="15">
    <source>
        <dbReference type="PROSITE" id="PS50102"/>
    </source>
</evidence>
<feature type="region of interest" description="Disordered" evidence="14">
    <location>
        <begin position="279"/>
        <end position="331"/>
    </location>
</feature>
<dbReference type="GO" id="GO:0010468">
    <property type="term" value="P:regulation of gene expression"/>
    <property type="evidence" value="ECO:0007669"/>
    <property type="project" value="TreeGrafter"/>
</dbReference>
<dbReference type="CDD" id="cd12758">
    <property type="entry name" value="RRM1_hnRPDL"/>
    <property type="match status" value="1"/>
</dbReference>
<evidence type="ECO:0000256" key="1">
    <source>
        <dbReference type="ARBA" id="ARBA00004123"/>
    </source>
</evidence>
<dbReference type="PROSITE" id="PS50102">
    <property type="entry name" value="RRM"/>
    <property type="match status" value="2"/>
</dbReference>
<feature type="compositionally biased region" description="Gly residues" evidence="14">
    <location>
        <begin position="291"/>
        <end position="304"/>
    </location>
</feature>
<dbReference type="GeneTree" id="ENSGT00940000154426"/>
<evidence type="ECO:0000256" key="8">
    <source>
        <dbReference type="ARBA" id="ARBA00023125"/>
    </source>
</evidence>
<dbReference type="Ensembl" id="ENSPEMT00000038955.1">
    <property type="protein sequence ID" value="ENSPEMP00000032615.1"/>
    <property type="gene ID" value="ENSPEMG00000016545.2"/>
</dbReference>
<dbReference type="Proteomes" id="UP000694547">
    <property type="component" value="Chromosome 10"/>
</dbReference>
<keyword evidence="8" id="KW-0238">DNA-binding</keyword>
<keyword evidence="6 13" id="KW-0694">RNA-binding</keyword>
<dbReference type="Pfam" id="PF00076">
    <property type="entry name" value="RRM_1"/>
    <property type="match status" value="2"/>
</dbReference>
<comment type="subcellular location">
    <subcellularLocation>
        <location evidence="2">Cytoplasm</location>
    </subcellularLocation>
    <subcellularLocation>
        <location evidence="1">Nucleus</location>
    </subcellularLocation>
</comment>
<dbReference type="GO" id="GO:0005654">
    <property type="term" value="C:nucleoplasm"/>
    <property type="evidence" value="ECO:0007669"/>
    <property type="project" value="TreeGrafter"/>
</dbReference>
<keyword evidence="3" id="KW-0488">Methylation</keyword>
<evidence type="ECO:0000256" key="10">
    <source>
        <dbReference type="ARBA" id="ARBA00023242"/>
    </source>
</evidence>
<feature type="domain" description="RRM" evidence="15">
    <location>
        <begin position="116"/>
        <end position="198"/>
    </location>
</feature>
<feature type="region of interest" description="Disordered" evidence="14">
    <location>
        <begin position="49"/>
        <end position="83"/>
    </location>
</feature>
<dbReference type="GO" id="GO:0008143">
    <property type="term" value="F:poly(A) binding"/>
    <property type="evidence" value="ECO:0007669"/>
    <property type="project" value="TreeGrafter"/>
</dbReference>
<dbReference type="GO" id="GO:0034046">
    <property type="term" value="F:poly(G) binding"/>
    <property type="evidence" value="ECO:0007669"/>
    <property type="project" value="TreeGrafter"/>
</dbReference>
<dbReference type="InterPro" id="IPR000504">
    <property type="entry name" value="RRM_dom"/>
</dbReference>
<proteinExistence type="predicted"/>
<keyword evidence="10" id="KW-0539">Nucleus</keyword>
<sequence length="331" mass="36422">MEVPPRLSHAPPPPPLFPSAPATLASRSLSHWRPRAPRQLAPLLPSLASSAARQGARRTPRHVTAQQPSRLAGGAAIKGGRRRRPDLFRRHFKPAAAAAAASSSLFFFFFNNFISSKMFIGGLSWDTSKKDLTEYLSRFGEVVDCTIKTDPVTGRSRGFGFVLFKDAASVDKVLELKEHKLDGKLIDPKRAKALKGKEPPKKVFVGGLSPDTSEEQIKEYFGAFGEIENIELPMDTKTNERRGFCFITYTDEEPVKKLLESRYHQIGSGKCEIKVAQPKEVYRQQQQQQKGGRGGAAGGRGGARGRGRGQQSTYGKASRGGGNHQNNYQPY</sequence>
<keyword evidence="17" id="KW-1185">Reference proteome</keyword>
<evidence type="ECO:0000256" key="12">
    <source>
        <dbReference type="ARBA" id="ARBA00069565"/>
    </source>
</evidence>
<reference evidence="16" key="2">
    <citation type="submission" date="2025-08" db="UniProtKB">
        <authorList>
            <consortium name="Ensembl"/>
        </authorList>
    </citation>
    <scope>IDENTIFICATION</scope>
</reference>
<evidence type="ECO:0000313" key="16">
    <source>
        <dbReference type="Ensembl" id="ENSPEMP00000032615.1"/>
    </source>
</evidence>
<dbReference type="InterPro" id="IPR034847">
    <property type="entry name" value="hnRPDL_RRM1"/>
</dbReference>
<evidence type="ECO:0000256" key="3">
    <source>
        <dbReference type="ARBA" id="ARBA00022481"/>
    </source>
</evidence>
<keyword evidence="9" id="KW-0804">Transcription</keyword>
<accession>A0A8C8W2T5</accession>
<keyword evidence="4" id="KW-0963">Cytoplasm</keyword>
<dbReference type="GO" id="GO:0000785">
    <property type="term" value="C:chromatin"/>
    <property type="evidence" value="ECO:0007669"/>
    <property type="project" value="TreeGrafter"/>
</dbReference>
<dbReference type="InterPro" id="IPR035979">
    <property type="entry name" value="RBD_domain_sf"/>
</dbReference>
<dbReference type="InterPro" id="IPR012677">
    <property type="entry name" value="Nucleotide-bd_a/b_plait_sf"/>
</dbReference>
<dbReference type="Gene3D" id="3.30.70.330">
    <property type="match status" value="2"/>
</dbReference>
<dbReference type="PANTHER" id="PTHR48033:SF2">
    <property type="entry name" value="HETEROGENEOUS NUCLEAR RIBONUCLEOPROTEIN D-LIKE"/>
    <property type="match status" value="1"/>
</dbReference>
<feature type="region of interest" description="Disordered" evidence="14">
    <location>
        <begin position="1"/>
        <end position="20"/>
    </location>
</feature>
<evidence type="ECO:0000256" key="4">
    <source>
        <dbReference type="ARBA" id="ARBA00022490"/>
    </source>
</evidence>
<dbReference type="AlphaFoldDB" id="A0A8C8W2T5"/>
<evidence type="ECO:0000256" key="14">
    <source>
        <dbReference type="SAM" id="MobiDB-lite"/>
    </source>
</evidence>
<evidence type="ECO:0000256" key="11">
    <source>
        <dbReference type="ARBA" id="ARBA00056332"/>
    </source>
</evidence>
<keyword evidence="7" id="KW-0805">Transcription regulation</keyword>
<evidence type="ECO:0000256" key="5">
    <source>
        <dbReference type="ARBA" id="ARBA00022737"/>
    </source>
</evidence>
<comment type="function">
    <text evidence="11">Acts as a transcriptional regulator. Promotes transcription repression. Promotes transcription activation in differentiated myotubes. Binds to double- and single-stranded DNA sequences. Binds to the transcription suppressor CATR sequence of the COX5B promoter. Binds with high affinity to RNA molecules that contain AU-rich elements (AREs) found within the 3'-UTR of many proto-oncogenes and cytokine mRNAs. Binds both to nuclear and cytoplasmic poly(A) mRNAs. Binds to poly(G) and poly(A), but not to poly(U) or poly(C) RNA homopolymers. Binds to the 5'-ACUAGC-3' RNA consensus sequence.</text>
</comment>
<evidence type="ECO:0000256" key="6">
    <source>
        <dbReference type="ARBA" id="ARBA00022884"/>
    </source>
</evidence>